<feature type="compositionally biased region" description="Low complexity" evidence="1">
    <location>
        <begin position="37"/>
        <end position="51"/>
    </location>
</feature>
<sequence>MTIHVTVQLQPQRSITTSVTTVDAIIIPIFTLDPSLLSPSPSSRESTSTLPFPSPLHRTTATKPMSHILSPGSPVLPVISNLTHRATCPPPMQSLRKATASDSASCGSARAGTARPPCVLPRVQEERNTRGAVLLYSLYTVSFERPLYQIKNQ</sequence>
<dbReference type="Proteomes" id="UP000800041">
    <property type="component" value="Unassembled WGS sequence"/>
</dbReference>
<evidence type="ECO:0000256" key="1">
    <source>
        <dbReference type="SAM" id="MobiDB-lite"/>
    </source>
</evidence>
<organism evidence="2 3">
    <name type="scientific">Aulographum hederae CBS 113979</name>
    <dbReference type="NCBI Taxonomy" id="1176131"/>
    <lineage>
        <taxon>Eukaryota</taxon>
        <taxon>Fungi</taxon>
        <taxon>Dikarya</taxon>
        <taxon>Ascomycota</taxon>
        <taxon>Pezizomycotina</taxon>
        <taxon>Dothideomycetes</taxon>
        <taxon>Pleosporomycetidae</taxon>
        <taxon>Aulographales</taxon>
        <taxon>Aulographaceae</taxon>
    </lineage>
</organism>
<dbReference type="EMBL" id="ML977173">
    <property type="protein sequence ID" value="KAF1983721.1"/>
    <property type="molecule type" value="Genomic_DNA"/>
</dbReference>
<gene>
    <name evidence="2" type="ORF">K402DRAFT_161494</name>
</gene>
<proteinExistence type="predicted"/>
<name>A0A6G1GS03_9PEZI</name>
<keyword evidence="3" id="KW-1185">Reference proteome</keyword>
<evidence type="ECO:0000313" key="3">
    <source>
        <dbReference type="Proteomes" id="UP000800041"/>
    </source>
</evidence>
<accession>A0A6G1GS03</accession>
<reference evidence="2" key="1">
    <citation type="journal article" date="2020" name="Stud. Mycol.">
        <title>101 Dothideomycetes genomes: a test case for predicting lifestyles and emergence of pathogens.</title>
        <authorList>
            <person name="Haridas S."/>
            <person name="Albert R."/>
            <person name="Binder M."/>
            <person name="Bloem J."/>
            <person name="Labutti K."/>
            <person name="Salamov A."/>
            <person name="Andreopoulos B."/>
            <person name="Baker S."/>
            <person name="Barry K."/>
            <person name="Bills G."/>
            <person name="Bluhm B."/>
            <person name="Cannon C."/>
            <person name="Castanera R."/>
            <person name="Culley D."/>
            <person name="Daum C."/>
            <person name="Ezra D."/>
            <person name="Gonzalez J."/>
            <person name="Henrissat B."/>
            <person name="Kuo A."/>
            <person name="Liang C."/>
            <person name="Lipzen A."/>
            <person name="Lutzoni F."/>
            <person name="Magnuson J."/>
            <person name="Mondo S."/>
            <person name="Nolan M."/>
            <person name="Ohm R."/>
            <person name="Pangilinan J."/>
            <person name="Park H.-J."/>
            <person name="Ramirez L."/>
            <person name="Alfaro M."/>
            <person name="Sun H."/>
            <person name="Tritt A."/>
            <person name="Yoshinaga Y."/>
            <person name="Zwiers L.-H."/>
            <person name="Turgeon B."/>
            <person name="Goodwin S."/>
            <person name="Spatafora J."/>
            <person name="Crous P."/>
            <person name="Grigoriev I."/>
        </authorList>
    </citation>
    <scope>NUCLEOTIDE SEQUENCE</scope>
    <source>
        <strain evidence="2">CBS 113979</strain>
    </source>
</reference>
<evidence type="ECO:0000313" key="2">
    <source>
        <dbReference type="EMBL" id="KAF1983721.1"/>
    </source>
</evidence>
<dbReference type="AlphaFoldDB" id="A0A6G1GS03"/>
<feature type="region of interest" description="Disordered" evidence="1">
    <location>
        <begin position="37"/>
        <end position="62"/>
    </location>
</feature>
<protein>
    <submittedName>
        <fullName evidence="2">Uncharacterized protein</fullName>
    </submittedName>
</protein>